<sequence>MKEWWDFILTLKDDVRSLRNVAFMELNGEGGNMVDFDARLTGWRSGTITVLDRTMYEWDAHKSIFEIRRFLGLVGYYKRLIEKFSRLALPLIRLTRKNQPLVWDSECGENFQELKRRIGLGIVLMQDGKIVAYASRQLKSHEQNNLTHDLELAIVV</sequence>
<accession>A0ABD1L5N6</accession>
<dbReference type="InterPro" id="IPR043502">
    <property type="entry name" value="DNA/RNA_pol_sf"/>
</dbReference>
<dbReference type="PANTHER" id="PTHR34072">
    <property type="entry name" value="ENZYMATIC POLYPROTEIN-RELATED"/>
    <property type="match status" value="1"/>
</dbReference>
<name>A0ABD1L5N6_9FABA</name>
<proteinExistence type="predicted"/>
<dbReference type="InterPro" id="IPR043128">
    <property type="entry name" value="Rev_trsase/Diguanyl_cyclase"/>
</dbReference>
<keyword evidence="2" id="KW-1185">Reference proteome</keyword>
<organism evidence="1 2">
    <name type="scientific">Flemingia macrophylla</name>
    <dbReference type="NCBI Taxonomy" id="520843"/>
    <lineage>
        <taxon>Eukaryota</taxon>
        <taxon>Viridiplantae</taxon>
        <taxon>Streptophyta</taxon>
        <taxon>Embryophyta</taxon>
        <taxon>Tracheophyta</taxon>
        <taxon>Spermatophyta</taxon>
        <taxon>Magnoliopsida</taxon>
        <taxon>eudicotyledons</taxon>
        <taxon>Gunneridae</taxon>
        <taxon>Pentapetalae</taxon>
        <taxon>rosids</taxon>
        <taxon>fabids</taxon>
        <taxon>Fabales</taxon>
        <taxon>Fabaceae</taxon>
        <taxon>Papilionoideae</taxon>
        <taxon>50 kb inversion clade</taxon>
        <taxon>NPAAA clade</taxon>
        <taxon>indigoferoid/millettioid clade</taxon>
        <taxon>Phaseoleae</taxon>
        <taxon>Flemingia</taxon>
    </lineage>
</organism>
<evidence type="ECO:0008006" key="3">
    <source>
        <dbReference type="Google" id="ProtNLM"/>
    </source>
</evidence>
<dbReference type="Proteomes" id="UP001603857">
    <property type="component" value="Unassembled WGS sequence"/>
</dbReference>
<reference evidence="1 2" key="1">
    <citation type="submission" date="2024-08" db="EMBL/GenBank/DDBJ databases">
        <title>Insights into the chromosomal genome structure of Flemingia macrophylla.</title>
        <authorList>
            <person name="Ding Y."/>
            <person name="Zhao Y."/>
            <person name="Bi W."/>
            <person name="Wu M."/>
            <person name="Zhao G."/>
            <person name="Gong Y."/>
            <person name="Li W."/>
            <person name="Zhang P."/>
        </authorList>
    </citation>
    <scope>NUCLEOTIDE SEQUENCE [LARGE SCALE GENOMIC DNA]</scope>
    <source>
        <strain evidence="1">DYQJB</strain>
        <tissue evidence="1">Leaf</tissue>
    </source>
</reference>
<protein>
    <recommendedName>
        <fullName evidence="3">Reverse transcriptase/retrotransposon-derived protein RNase H-like domain-containing protein</fullName>
    </recommendedName>
</protein>
<comment type="caution">
    <text evidence="1">The sequence shown here is derived from an EMBL/GenBank/DDBJ whole genome shotgun (WGS) entry which is preliminary data.</text>
</comment>
<dbReference type="SUPFAM" id="SSF56672">
    <property type="entry name" value="DNA/RNA polymerases"/>
    <property type="match status" value="1"/>
</dbReference>
<dbReference type="PANTHER" id="PTHR34072:SF52">
    <property type="entry name" value="RIBONUCLEASE H"/>
    <property type="match status" value="1"/>
</dbReference>
<gene>
    <name evidence="1" type="ORF">Fmac_032687</name>
</gene>
<evidence type="ECO:0000313" key="1">
    <source>
        <dbReference type="EMBL" id="KAL2318811.1"/>
    </source>
</evidence>
<dbReference type="Gene3D" id="3.30.70.270">
    <property type="match status" value="1"/>
</dbReference>
<dbReference type="AlphaFoldDB" id="A0ABD1L5N6"/>
<evidence type="ECO:0000313" key="2">
    <source>
        <dbReference type="Proteomes" id="UP001603857"/>
    </source>
</evidence>
<dbReference type="EMBL" id="JBGMDY010000011">
    <property type="protein sequence ID" value="KAL2318811.1"/>
    <property type="molecule type" value="Genomic_DNA"/>
</dbReference>